<feature type="transmembrane region" description="Helical" evidence="6">
    <location>
        <begin position="1541"/>
        <end position="1561"/>
    </location>
</feature>
<dbReference type="EMBL" id="CAMXCT020000871">
    <property type="protein sequence ID" value="CAL1137607.1"/>
    <property type="molecule type" value="Genomic_DNA"/>
</dbReference>
<dbReference type="GO" id="GO:0015165">
    <property type="term" value="F:pyrimidine nucleotide-sugar transmembrane transporter activity"/>
    <property type="evidence" value="ECO:0007669"/>
    <property type="project" value="InterPro"/>
</dbReference>
<feature type="transmembrane region" description="Helical" evidence="6">
    <location>
        <begin position="1514"/>
        <end position="1535"/>
    </location>
</feature>
<feature type="chain" id="PRO_5043272379" evidence="7">
    <location>
        <begin position="26"/>
        <end position="2248"/>
    </location>
</feature>
<dbReference type="PROSITE" id="PS50850">
    <property type="entry name" value="MFS"/>
    <property type="match status" value="1"/>
</dbReference>
<dbReference type="GO" id="GO:0000139">
    <property type="term" value="C:Golgi membrane"/>
    <property type="evidence" value="ECO:0007669"/>
    <property type="project" value="InterPro"/>
</dbReference>
<feature type="transmembrane region" description="Helical" evidence="6">
    <location>
        <begin position="1355"/>
        <end position="1375"/>
    </location>
</feature>
<feature type="transmembrane region" description="Helical" evidence="6">
    <location>
        <begin position="712"/>
        <end position="729"/>
    </location>
</feature>
<accession>A0A9P1FRW4</accession>
<feature type="transmembrane region" description="Helical" evidence="6">
    <location>
        <begin position="953"/>
        <end position="970"/>
    </location>
</feature>
<evidence type="ECO:0000259" key="8">
    <source>
        <dbReference type="PROSITE" id="PS50850"/>
    </source>
</evidence>
<dbReference type="InterPro" id="IPR020846">
    <property type="entry name" value="MFS_dom"/>
</dbReference>
<sequence length="2248" mass="245753">MALSRRPELLLICLAFLVAYGVHRGLSPSAWHAAWRAAAEQRWNDSRSTGSGAAGAWRRWNETRQFLEVEITTISTSSTSKTEGITKDAPGISTTWATTVAGHVAGSTMGRSGVGMPTELGHLSARLQSFLEPILHPQGRWVQVSGDWIWKDAKMRQWNASLKSLQWNASQLVPTAWYGSSFLRELYLELERLQHGILTRLDCAMPPGPLRNVYPPLCRLSPEGWHAMDAKYPARDGAKCLPLQYSQSLGSMSACHFGNSLWQQKCQSWMGLEGIDLNLCGPPGFRLNAQMQLAIGFKTVLHSPRADELFLKRLEEAKMRSADIAIVELGTAWGPRGTRQPTGEGELQLPSLTVEEEIHYYVHWVHAVAFPNRLVLWLSACGCAQGGIPNQRQLMKEMWREVQSHYKDAAVLVDKCVLADAEYGFETGHGCKGPLLNALAQMLHATLLQLEEKLVAFAQPQPWSLFGGERELRSYDGVLHITLVEGTLTQDSKRLAALSPLPLQAGACFCVVSCNDLTCRTVARKPQKSQETPEGREGRVAFGDVFELAISNDDPDSLIQFQVWTTDYRNRGTLRGRVDVPLYAVGRKGQREMQLLLKDVYRPKGESCAVGYLKAWLSFDQSISALLLPRPTRPPLAAWQTVGTDKSIREQIKELEAFMQQFEVFSSRFMYHCDVSRGLSLEYKRIVQWDAPLLTVFCLLALTVLIGFFHEYTLPVAVLILLGVIFWYHPAARADDLAELSELQDQPQSVRMLSGLNPAQSKGASEADDTEVKERYENERRLVLGRFTSKRLRLWDPPAWSESSGRRAEPPKPYEDGEPVELKINFRPDIGGSKPTTGKPLLLHLTGESIRSEVALPPAFFQLSVEALKAAVCSLALLSRRGLGMSAAVWSGWWHTASFALPAAVYLLMNVLTVAAARMLHPPMLQLVASIKILFTAVASRMLMSKKLHTSQWLALLLLTAGVAIGGRGNGTSDDGREFPQAPLLGIVLMLINCMLSSLGGVCTEMALKHRSSAELTIFATNLHMALHSLLLNGSALLLVPGEERPHPEFLRASDALALGNEALNGILISLLMRRIDAIAKNYVFSVSIFTTAGMTAMILRHWPSWQFYLGASICAMSMAIYAQAQEKAKVDSKDLMGRHELLMTATDGLMPRGRRRALGALGLACGCLLLLAEEENCPTFVLFPALLAGWSRSADTERSARDVSASFAPEGKEARLGQEGGQEGWETVVILCALGIMISYADRSNISVAIIGMARDFQWDKAFEGTVLSAFFGGYATTQLLGGQLADSLGAKWILAAGLSCWSLATALTPLAAASGAGPLLATRLALGLGEGVAFPAVHSAIAKLVPRSQQSTAVALVTAASYAGAGFAFLLVPGIVETYGWQVSFFGFGALALLWLPPWLARAPETGRSSGVELSASQPKNVSKTVEELLPLVKTPEVLAICAAQYTNGFGLYGLLSWLPSFFSEQYGTSLAELPALTTVPYVLQAAVGLAVGGFADRAIARGVPVARLRKGLQTVGMIVPAIALLLAASPMTKDPNTAGLLVDLGLAANALTLGAVSVNHLDIAPRHAGAIFGLGNTFATLAGLVSTPLTGAILDRTGSWEVVFATITLHYGFAGLDPWKRGFGTGKTTGRCRLSNWWNEVPGGTDCLAQRTKDAFETNMKTANIPLLETWESYEASLPVREGSCGVCKLYLRPYLCRSKELDVAVSRLEHATEDRDRVAYLSAPTKRGKSAAILPIFCRSVELGSQHCFTHYLYMPFANNGHSPAPRSLETDELERSGADFMLHCFRRQMNGTYSRSSTWSLPSQIPDLADTEAKFQEEMEKFLQRNASNRLLLHIDEHRFMSTSPEFRRGALLLAGSLPQMCKVIATYIEPPDLAAQGSSQVCRFPIAMMLVDVSPLLTRDASDAAPATAAGLPKIKLTAEGWGGKEERLLATLRVKLSLFLVHIGLDQLHIPQDEKSDLRRTFRNIQDQLDKEGNLESKLIGALGSFSVALPDLDEQVSGAVDLLLGIKDARAEDRRYAGVISLDNRKLTLSLERLMAVQDARDKASSVFRNAQEVFCTSLMESGSWCDGMLLERAYLWALACKAAKEQNGFKFESKPRKYKFQCKEIRDGLQQIDGKNARVFTKKGDPSIDGIRCIEDGVMYHALSEGGTAGTHKGFDIWFKTVLLDVTGATNAETCNKKASNIAQNVNAVKHTVQNAESPVKSVIGVLLAPNCNSPIVDAREQRDVLTIRAECLIDLVTE</sequence>
<gene>
    <name evidence="9" type="ORF">C1SCF055_LOCUS11779</name>
</gene>
<dbReference type="CDD" id="cd00030">
    <property type="entry name" value="C2"/>
    <property type="match status" value="1"/>
</dbReference>
<feature type="signal peptide" evidence="7">
    <location>
        <begin position="1"/>
        <end position="25"/>
    </location>
</feature>
<feature type="compositionally biased region" description="Basic and acidic residues" evidence="5">
    <location>
        <begin position="804"/>
        <end position="819"/>
    </location>
</feature>
<dbReference type="EMBL" id="CAMXCT010000871">
    <property type="protein sequence ID" value="CAI3984232.1"/>
    <property type="molecule type" value="Genomic_DNA"/>
</dbReference>
<dbReference type="EMBL" id="CAMXCT030000871">
    <property type="protein sequence ID" value="CAL4771544.1"/>
    <property type="molecule type" value="Genomic_DNA"/>
</dbReference>
<feature type="transmembrane region" description="Helical" evidence="6">
    <location>
        <begin position="1294"/>
        <end position="1315"/>
    </location>
</feature>
<feature type="transmembrane region" description="Helical" evidence="6">
    <location>
        <begin position="1381"/>
        <end position="1402"/>
    </location>
</feature>
<comment type="caution">
    <text evidence="9">The sequence shown here is derived from an EMBL/GenBank/DDBJ whole genome shotgun (WGS) entry which is preliminary data.</text>
</comment>
<name>A0A9P1FRW4_9DINO</name>
<feature type="transmembrane region" description="Helical" evidence="6">
    <location>
        <begin position="899"/>
        <end position="918"/>
    </location>
</feature>
<reference evidence="9" key="1">
    <citation type="submission" date="2022-10" db="EMBL/GenBank/DDBJ databases">
        <authorList>
            <person name="Chen Y."/>
            <person name="Dougan E. K."/>
            <person name="Chan C."/>
            <person name="Rhodes N."/>
            <person name="Thang M."/>
        </authorList>
    </citation>
    <scope>NUCLEOTIDE SEQUENCE</scope>
</reference>
<keyword evidence="12" id="KW-1185">Reference proteome</keyword>
<reference evidence="10" key="2">
    <citation type="submission" date="2024-04" db="EMBL/GenBank/DDBJ databases">
        <authorList>
            <person name="Chen Y."/>
            <person name="Shah S."/>
            <person name="Dougan E. K."/>
            <person name="Thang M."/>
            <person name="Chan C."/>
        </authorList>
    </citation>
    <scope>NUCLEOTIDE SEQUENCE [LARGE SCALE GENOMIC DNA]</scope>
</reference>
<dbReference type="Gene3D" id="1.20.1250.20">
    <property type="entry name" value="MFS general substrate transporter like domains"/>
    <property type="match status" value="2"/>
</dbReference>
<evidence type="ECO:0000256" key="7">
    <source>
        <dbReference type="SAM" id="SignalP"/>
    </source>
</evidence>
<feature type="domain" description="Major facilitator superfamily (MFS) profile" evidence="8">
    <location>
        <begin position="1229"/>
        <end position="1625"/>
    </location>
</feature>
<keyword evidence="4 6" id="KW-0472">Membrane</keyword>
<feature type="transmembrane region" description="Helical" evidence="6">
    <location>
        <begin position="1573"/>
        <end position="1597"/>
    </location>
</feature>
<dbReference type="PANTHER" id="PTHR11662:SF446">
    <property type="entry name" value="SODIUM-DEPENDENT PHOSPHATE TRANSPORT PROTEIN 1, CHLOROPLASTIC"/>
    <property type="match status" value="1"/>
</dbReference>
<evidence type="ECO:0000256" key="4">
    <source>
        <dbReference type="ARBA" id="ARBA00023136"/>
    </source>
</evidence>
<proteinExistence type="predicted"/>
<comment type="subcellular location">
    <subcellularLocation>
        <location evidence="1">Membrane</location>
        <topology evidence="1">Multi-pass membrane protein</topology>
    </subcellularLocation>
</comment>
<dbReference type="InterPro" id="IPR050382">
    <property type="entry name" value="MFS_Na/Anion_cotransporter"/>
</dbReference>
<keyword evidence="2 6" id="KW-0812">Transmembrane</keyword>
<feature type="transmembrane region" description="Helical" evidence="6">
    <location>
        <begin position="686"/>
        <end position="705"/>
    </location>
</feature>
<feature type="transmembrane region" description="Helical" evidence="6">
    <location>
        <begin position="1083"/>
        <end position="1100"/>
    </location>
</feature>
<feature type="region of interest" description="Disordered" evidence="5">
    <location>
        <begin position="798"/>
        <end position="819"/>
    </location>
</feature>
<evidence type="ECO:0000256" key="3">
    <source>
        <dbReference type="ARBA" id="ARBA00022989"/>
    </source>
</evidence>
<evidence type="ECO:0000256" key="5">
    <source>
        <dbReference type="SAM" id="MobiDB-lite"/>
    </source>
</evidence>
<keyword evidence="7" id="KW-0732">Signal</keyword>
<dbReference type="SUPFAM" id="SSF103473">
    <property type="entry name" value="MFS general substrate transporter"/>
    <property type="match status" value="1"/>
</dbReference>
<feature type="transmembrane region" description="Helical" evidence="6">
    <location>
        <begin position="1481"/>
        <end position="1502"/>
    </location>
</feature>
<dbReference type="Proteomes" id="UP001152797">
    <property type="component" value="Unassembled WGS sequence"/>
</dbReference>
<dbReference type="Pfam" id="PF07690">
    <property type="entry name" value="MFS_1"/>
    <property type="match status" value="1"/>
</dbReference>
<dbReference type="InterPro" id="IPR007271">
    <property type="entry name" value="Nuc_sug_transpt"/>
</dbReference>
<dbReference type="InterPro" id="IPR011701">
    <property type="entry name" value="MFS"/>
</dbReference>
<dbReference type="PANTHER" id="PTHR11662">
    <property type="entry name" value="SOLUTE CARRIER FAMILY 17"/>
    <property type="match status" value="1"/>
</dbReference>
<evidence type="ECO:0000313" key="12">
    <source>
        <dbReference type="Proteomes" id="UP001152797"/>
    </source>
</evidence>
<evidence type="ECO:0000313" key="9">
    <source>
        <dbReference type="EMBL" id="CAI3984232.1"/>
    </source>
</evidence>
<evidence type="ECO:0000313" key="10">
    <source>
        <dbReference type="EMBL" id="CAL1137607.1"/>
    </source>
</evidence>
<feature type="transmembrane region" description="Helical" evidence="6">
    <location>
        <begin position="1440"/>
        <end position="1461"/>
    </location>
</feature>
<keyword evidence="3 6" id="KW-1133">Transmembrane helix</keyword>
<evidence type="ECO:0000256" key="6">
    <source>
        <dbReference type="SAM" id="Phobius"/>
    </source>
</evidence>
<dbReference type="OrthoDB" id="2250022at2759"/>
<feature type="transmembrane region" description="Helical" evidence="6">
    <location>
        <begin position="982"/>
        <end position="1004"/>
    </location>
</feature>
<organism evidence="9">
    <name type="scientific">Cladocopium goreaui</name>
    <dbReference type="NCBI Taxonomy" id="2562237"/>
    <lineage>
        <taxon>Eukaryota</taxon>
        <taxon>Sar</taxon>
        <taxon>Alveolata</taxon>
        <taxon>Dinophyceae</taxon>
        <taxon>Suessiales</taxon>
        <taxon>Symbiodiniaceae</taxon>
        <taxon>Cladocopium</taxon>
    </lineage>
</organism>
<dbReference type="InterPro" id="IPR036259">
    <property type="entry name" value="MFS_trans_sf"/>
</dbReference>
<evidence type="ECO:0000256" key="2">
    <source>
        <dbReference type="ARBA" id="ARBA00022692"/>
    </source>
</evidence>
<evidence type="ECO:0000256" key="1">
    <source>
        <dbReference type="ARBA" id="ARBA00004141"/>
    </source>
</evidence>
<protein>
    <submittedName>
        <fullName evidence="11">Probable anion transporter 4, chloroplastic (Phosphate transporter 44)</fullName>
    </submittedName>
</protein>
<dbReference type="Pfam" id="PF04142">
    <property type="entry name" value="Nuc_sug_transp"/>
    <property type="match status" value="1"/>
</dbReference>
<feature type="transmembrane region" description="Helical" evidence="6">
    <location>
        <begin position="1106"/>
        <end position="1125"/>
    </location>
</feature>
<evidence type="ECO:0000313" key="11">
    <source>
        <dbReference type="EMBL" id="CAL4771544.1"/>
    </source>
</evidence>